<evidence type="ECO:0000256" key="1">
    <source>
        <dbReference type="ARBA" id="ARBA00004123"/>
    </source>
</evidence>
<keyword evidence="2" id="KW-0805">Transcription regulation</keyword>
<dbReference type="Pfam" id="PF03106">
    <property type="entry name" value="WRKY"/>
    <property type="match status" value="1"/>
</dbReference>
<dbReference type="Gene3D" id="2.20.25.80">
    <property type="entry name" value="WRKY domain"/>
    <property type="match status" value="1"/>
</dbReference>
<evidence type="ECO:0000256" key="6">
    <source>
        <dbReference type="SAM" id="MobiDB-lite"/>
    </source>
</evidence>
<name>A0AAV8RU21_ENSVE</name>
<evidence type="ECO:0000313" key="8">
    <source>
        <dbReference type="EMBL" id="KAJ8511398.1"/>
    </source>
</evidence>
<reference evidence="8 9" key="1">
    <citation type="submission" date="2022-12" db="EMBL/GenBank/DDBJ databases">
        <title>Chromosome-scale assembly of the Ensete ventricosum genome.</title>
        <authorList>
            <person name="Dussert Y."/>
            <person name="Stocks J."/>
            <person name="Wendawek A."/>
            <person name="Woldeyes F."/>
            <person name="Nichols R.A."/>
            <person name="Borrell J.S."/>
        </authorList>
    </citation>
    <scope>NUCLEOTIDE SEQUENCE [LARGE SCALE GENOMIC DNA]</scope>
    <source>
        <strain evidence="9">cv. Maze</strain>
        <tissue evidence="8">Seeds</tissue>
    </source>
</reference>
<accession>A0AAV8RU21</accession>
<proteinExistence type="predicted"/>
<comment type="subcellular location">
    <subcellularLocation>
        <location evidence="1">Nucleus</location>
    </subcellularLocation>
</comment>
<keyword evidence="4" id="KW-0804">Transcription</keyword>
<organism evidence="8 9">
    <name type="scientific">Ensete ventricosum</name>
    <name type="common">Abyssinian banana</name>
    <name type="synonym">Musa ensete</name>
    <dbReference type="NCBI Taxonomy" id="4639"/>
    <lineage>
        <taxon>Eukaryota</taxon>
        <taxon>Viridiplantae</taxon>
        <taxon>Streptophyta</taxon>
        <taxon>Embryophyta</taxon>
        <taxon>Tracheophyta</taxon>
        <taxon>Spermatophyta</taxon>
        <taxon>Magnoliopsida</taxon>
        <taxon>Liliopsida</taxon>
        <taxon>Zingiberales</taxon>
        <taxon>Musaceae</taxon>
        <taxon>Ensete</taxon>
    </lineage>
</organism>
<dbReference type="AlphaFoldDB" id="A0AAV8RU21"/>
<feature type="compositionally biased region" description="Basic and acidic residues" evidence="6">
    <location>
        <begin position="92"/>
        <end position="101"/>
    </location>
</feature>
<dbReference type="SUPFAM" id="SSF118290">
    <property type="entry name" value="WRKY DNA-binding domain"/>
    <property type="match status" value="1"/>
</dbReference>
<dbReference type="GO" id="GO:0003700">
    <property type="term" value="F:DNA-binding transcription factor activity"/>
    <property type="evidence" value="ECO:0007669"/>
    <property type="project" value="InterPro"/>
</dbReference>
<evidence type="ECO:0000256" key="3">
    <source>
        <dbReference type="ARBA" id="ARBA00023125"/>
    </source>
</evidence>
<evidence type="ECO:0000256" key="4">
    <source>
        <dbReference type="ARBA" id="ARBA00023163"/>
    </source>
</evidence>
<evidence type="ECO:0000313" key="9">
    <source>
        <dbReference type="Proteomes" id="UP001222027"/>
    </source>
</evidence>
<evidence type="ECO:0000256" key="5">
    <source>
        <dbReference type="ARBA" id="ARBA00023242"/>
    </source>
</evidence>
<gene>
    <name evidence="8" type="ORF">OPV22_001832</name>
</gene>
<keyword evidence="5" id="KW-0539">Nucleus</keyword>
<comment type="caution">
    <text evidence="8">The sequence shown here is derived from an EMBL/GenBank/DDBJ whole genome shotgun (WGS) entry which is preliminary data.</text>
</comment>
<dbReference type="GO" id="GO:0043565">
    <property type="term" value="F:sequence-specific DNA binding"/>
    <property type="evidence" value="ECO:0007669"/>
    <property type="project" value="InterPro"/>
</dbReference>
<dbReference type="GO" id="GO:0005634">
    <property type="term" value="C:nucleus"/>
    <property type="evidence" value="ECO:0007669"/>
    <property type="project" value="UniProtKB-SubCell"/>
</dbReference>
<evidence type="ECO:0000256" key="2">
    <source>
        <dbReference type="ARBA" id="ARBA00023015"/>
    </source>
</evidence>
<dbReference type="SMART" id="SM00774">
    <property type="entry name" value="WRKY"/>
    <property type="match status" value="1"/>
</dbReference>
<dbReference type="PROSITE" id="PS50811">
    <property type="entry name" value="WRKY"/>
    <property type="match status" value="1"/>
</dbReference>
<dbReference type="EMBL" id="JAQQAF010000001">
    <property type="protein sequence ID" value="KAJ8511398.1"/>
    <property type="molecule type" value="Genomic_DNA"/>
</dbReference>
<feature type="region of interest" description="Disordered" evidence="6">
    <location>
        <begin position="89"/>
        <end position="108"/>
    </location>
</feature>
<protein>
    <recommendedName>
        <fullName evidence="7">WRKY domain-containing protein</fullName>
    </recommendedName>
</protein>
<sequence>MEMEMEMEMVAPRYTSPRCNHGTVIEEINRAHELTSQLQAFLLPLLPSSGWSELATYHLTEMNKCYNSALSKLRAAGGCQSTPLDPSGYCADDQKRKRSEGSDWPIVPKKRRNENCRPIVTSVDYDGYQWRKYGQKGIHGAAHPKSYFRCTYSKDQGCPATKTVQRDESDADPPKYRVVYSMAHTCRNNVEANFPYATESSSNDTSVVIQHQHFAPPSAATPNPSHTSCLSYNGDQELMHLFSPEEVPGTGLDMKGEILSLPSWTWDSLELDAYWKTLMDSMC</sequence>
<dbReference type="InterPro" id="IPR044810">
    <property type="entry name" value="WRKY_plant"/>
</dbReference>
<evidence type="ECO:0000259" key="7">
    <source>
        <dbReference type="PROSITE" id="PS50811"/>
    </source>
</evidence>
<keyword evidence="3" id="KW-0238">DNA-binding</keyword>
<keyword evidence="9" id="KW-1185">Reference proteome</keyword>
<feature type="domain" description="WRKY" evidence="7">
    <location>
        <begin position="119"/>
        <end position="170"/>
    </location>
</feature>
<dbReference type="PANTHER" id="PTHR31282">
    <property type="entry name" value="WRKY TRANSCRIPTION FACTOR 21-RELATED"/>
    <property type="match status" value="1"/>
</dbReference>
<dbReference type="Proteomes" id="UP001222027">
    <property type="component" value="Unassembled WGS sequence"/>
</dbReference>
<dbReference type="InterPro" id="IPR003657">
    <property type="entry name" value="WRKY_dom"/>
</dbReference>
<dbReference type="InterPro" id="IPR036576">
    <property type="entry name" value="WRKY_dom_sf"/>
</dbReference>